<evidence type="ECO:0000256" key="2">
    <source>
        <dbReference type="SAM" id="Phobius"/>
    </source>
</evidence>
<feature type="domain" description="CLASP N-terminal" evidence="3">
    <location>
        <begin position="4"/>
        <end position="213"/>
    </location>
</feature>
<dbReference type="EMBL" id="VJMJ01000107">
    <property type="protein sequence ID" value="KAF0734694.1"/>
    <property type="molecule type" value="Genomic_DNA"/>
</dbReference>
<evidence type="ECO:0000313" key="4">
    <source>
        <dbReference type="EMBL" id="KAF0734694.1"/>
    </source>
</evidence>
<dbReference type="GO" id="GO:0005819">
    <property type="term" value="C:spindle"/>
    <property type="evidence" value="ECO:0007669"/>
    <property type="project" value="UniProtKB-ARBA"/>
</dbReference>
<dbReference type="VEuPathDB" id="FungiDB:AeMF1_021152"/>
<evidence type="ECO:0000259" key="3">
    <source>
        <dbReference type="Pfam" id="PF12348"/>
    </source>
</evidence>
<dbReference type="GO" id="GO:0008017">
    <property type="term" value="F:microtubule binding"/>
    <property type="evidence" value="ECO:0007669"/>
    <property type="project" value="TreeGrafter"/>
</dbReference>
<feature type="region of interest" description="Disordered" evidence="1">
    <location>
        <begin position="324"/>
        <end position="361"/>
    </location>
</feature>
<name>A0A6G0X445_9STRA</name>
<comment type="caution">
    <text evidence="4">The sequence shown here is derived from an EMBL/GenBank/DDBJ whole genome shotgun (WGS) entry which is preliminary data.</text>
</comment>
<keyword evidence="5" id="KW-1185">Reference proteome</keyword>
<dbReference type="Gene3D" id="1.25.10.10">
    <property type="entry name" value="Leucine-rich Repeat Variant"/>
    <property type="match status" value="1"/>
</dbReference>
<organism evidence="4 5">
    <name type="scientific">Aphanomyces euteiches</name>
    <dbReference type="NCBI Taxonomy" id="100861"/>
    <lineage>
        <taxon>Eukaryota</taxon>
        <taxon>Sar</taxon>
        <taxon>Stramenopiles</taxon>
        <taxon>Oomycota</taxon>
        <taxon>Saprolegniomycetes</taxon>
        <taxon>Saprolegniales</taxon>
        <taxon>Verrucalvaceae</taxon>
        <taxon>Aphanomyces</taxon>
    </lineage>
</organism>
<keyword evidence="2" id="KW-0472">Membrane</keyword>
<proteinExistence type="predicted"/>
<gene>
    <name evidence="4" type="ORF">Ae201684_008652</name>
</gene>
<feature type="transmembrane region" description="Helical" evidence="2">
    <location>
        <begin position="377"/>
        <end position="401"/>
    </location>
</feature>
<dbReference type="SUPFAM" id="SSF48371">
    <property type="entry name" value="ARM repeat"/>
    <property type="match status" value="1"/>
</dbReference>
<sequence length="489" mass="54052">MDVLQEQIASCQRTLETSTEWKVQVQELVDLHAVLEELDDAAELESMAVVVDSLVPLTDRINALIPSIRSEVVKKTCAVIAGFATICGAAFVPFADQVLFSILNTAKIHTQVFWQAGEDCMAIISSRSRYSLEKLLDYFDDVRADEVRLLIEKQLPIIMQNWSKEELDPYYDRLKSHLQKALNDKNDQVRVKARQAFCNFCNIWEEHLDDLVHLPSLRLRTAISQEYPSARITQVLVNKFGAPGSGSKRTPLRLSRASPASTPPPSQPSSTYEQISFEAPLAPPVFSTPTRRIAAVAAEPGPVDPPLPKQPEVVAPFKIHSHETSAVAAKPAPTESPAQQETEAVTPVDPPAHNAPKELTSEAATKPSLGYSILDSLLSFLTGVSILVLLYTVVGAIYTAVALQRSGGIMDELRQLDASISHTFSELKAKEAAMDRVMSELLESMDAQRIEAHGALQTLRQSSAKWNKSMRDDMEAFREEFLAQLRPLD</sequence>
<feature type="region of interest" description="Disordered" evidence="1">
    <location>
        <begin position="243"/>
        <end position="273"/>
    </location>
</feature>
<dbReference type="GO" id="GO:0000278">
    <property type="term" value="P:mitotic cell cycle"/>
    <property type="evidence" value="ECO:0007669"/>
    <property type="project" value="UniProtKB-ARBA"/>
</dbReference>
<reference evidence="4 5" key="1">
    <citation type="submission" date="2019-07" db="EMBL/GenBank/DDBJ databases">
        <title>Genomics analysis of Aphanomyces spp. identifies a new class of oomycete effector associated with host adaptation.</title>
        <authorList>
            <person name="Gaulin E."/>
        </authorList>
    </citation>
    <scope>NUCLEOTIDE SEQUENCE [LARGE SCALE GENOMIC DNA]</scope>
    <source>
        <strain evidence="4 5">ATCC 201684</strain>
    </source>
</reference>
<dbReference type="GO" id="GO:0000226">
    <property type="term" value="P:microtubule cytoskeleton organization"/>
    <property type="evidence" value="ECO:0007669"/>
    <property type="project" value="TreeGrafter"/>
</dbReference>
<evidence type="ECO:0000256" key="1">
    <source>
        <dbReference type="SAM" id="MobiDB-lite"/>
    </source>
</evidence>
<dbReference type="GO" id="GO:0005881">
    <property type="term" value="C:cytoplasmic microtubule"/>
    <property type="evidence" value="ECO:0007669"/>
    <property type="project" value="TreeGrafter"/>
</dbReference>
<dbReference type="Proteomes" id="UP000481153">
    <property type="component" value="Unassembled WGS sequence"/>
</dbReference>
<keyword evidence="2" id="KW-0812">Transmembrane</keyword>
<dbReference type="AlphaFoldDB" id="A0A6G0X445"/>
<dbReference type="PANTHER" id="PTHR21567:SF9">
    <property type="entry name" value="CLIP-ASSOCIATING PROTEIN"/>
    <property type="match status" value="1"/>
</dbReference>
<dbReference type="InterPro" id="IPR011989">
    <property type="entry name" value="ARM-like"/>
</dbReference>
<evidence type="ECO:0000313" key="5">
    <source>
        <dbReference type="Proteomes" id="UP000481153"/>
    </source>
</evidence>
<keyword evidence="2" id="KW-1133">Transmembrane helix</keyword>
<dbReference type="InterPro" id="IPR024395">
    <property type="entry name" value="CLASP_N_dom"/>
</dbReference>
<protein>
    <recommendedName>
        <fullName evidence="3">CLASP N-terminal domain-containing protein</fullName>
    </recommendedName>
</protein>
<dbReference type="InterPro" id="IPR016024">
    <property type="entry name" value="ARM-type_fold"/>
</dbReference>
<dbReference type="PANTHER" id="PTHR21567">
    <property type="entry name" value="CLASP"/>
    <property type="match status" value="1"/>
</dbReference>
<dbReference type="Pfam" id="PF12348">
    <property type="entry name" value="CLASP_N"/>
    <property type="match status" value="1"/>
</dbReference>
<accession>A0A6G0X445</accession>